<name>A0ABS5XTY0_9MICO</name>
<dbReference type="EMBL" id="JAFLHG010000003">
    <property type="protein sequence ID" value="MBT8797391.1"/>
    <property type="molecule type" value="Genomic_DNA"/>
</dbReference>
<keyword evidence="4 6" id="KW-1133">Transmembrane helix</keyword>
<keyword evidence="5 6" id="KW-0472">Membrane</keyword>
<dbReference type="PANTHER" id="PTHR35007:SF2">
    <property type="entry name" value="PILUS ASSEMBLE PROTEIN"/>
    <property type="match status" value="1"/>
</dbReference>
<evidence type="ECO:0000256" key="2">
    <source>
        <dbReference type="ARBA" id="ARBA00022475"/>
    </source>
</evidence>
<evidence type="ECO:0000313" key="8">
    <source>
        <dbReference type="EMBL" id="MBT8797391.1"/>
    </source>
</evidence>
<keyword evidence="9" id="KW-1185">Reference proteome</keyword>
<dbReference type="Proteomes" id="UP000740605">
    <property type="component" value="Unassembled WGS sequence"/>
</dbReference>
<dbReference type="InterPro" id="IPR018076">
    <property type="entry name" value="T2SS_GspF_dom"/>
</dbReference>
<dbReference type="RefSeq" id="WP_215486630.1">
    <property type="nucleotide sequence ID" value="NZ_BAAAPJ010000003.1"/>
</dbReference>
<proteinExistence type="predicted"/>
<evidence type="ECO:0000256" key="1">
    <source>
        <dbReference type="ARBA" id="ARBA00004651"/>
    </source>
</evidence>
<accession>A0ABS5XTY0</accession>
<evidence type="ECO:0000256" key="6">
    <source>
        <dbReference type="SAM" id="Phobius"/>
    </source>
</evidence>
<comment type="subcellular location">
    <subcellularLocation>
        <location evidence="1">Cell membrane</location>
        <topology evidence="1">Multi-pass membrane protein</topology>
    </subcellularLocation>
</comment>
<protein>
    <submittedName>
        <fullName evidence="8">Type II secretion system F family protein</fullName>
    </submittedName>
</protein>
<feature type="transmembrane region" description="Helical" evidence="6">
    <location>
        <begin position="278"/>
        <end position="304"/>
    </location>
</feature>
<evidence type="ECO:0000256" key="3">
    <source>
        <dbReference type="ARBA" id="ARBA00022692"/>
    </source>
</evidence>
<evidence type="ECO:0000256" key="4">
    <source>
        <dbReference type="ARBA" id="ARBA00022989"/>
    </source>
</evidence>
<comment type="caution">
    <text evidence="8">The sequence shown here is derived from an EMBL/GenBank/DDBJ whole genome shotgun (WGS) entry which is preliminary data.</text>
</comment>
<gene>
    <name evidence="8" type="ORF">J0P97_04810</name>
</gene>
<keyword evidence="3 6" id="KW-0812">Transmembrane</keyword>
<feature type="transmembrane region" description="Helical" evidence="6">
    <location>
        <begin position="107"/>
        <end position="127"/>
    </location>
</feature>
<dbReference type="Pfam" id="PF00482">
    <property type="entry name" value="T2SSF"/>
    <property type="match status" value="1"/>
</dbReference>
<organism evidence="8 9">
    <name type="scientific">Microbacterium flavum</name>
    <dbReference type="NCBI Taxonomy" id="415216"/>
    <lineage>
        <taxon>Bacteria</taxon>
        <taxon>Bacillati</taxon>
        <taxon>Actinomycetota</taxon>
        <taxon>Actinomycetes</taxon>
        <taxon>Micrococcales</taxon>
        <taxon>Microbacteriaceae</taxon>
        <taxon>Microbacterium</taxon>
    </lineage>
</organism>
<evidence type="ECO:0000256" key="5">
    <source>
        <dbReference type="ARBA" id="ARBA00023136"/>
    </source>
</evidence>
<dbReference type="PANTHER" id="PTHR35007">
    <property type="entry name" value="INTEGRAL MEMBRANE PROTEIN-RELATED"/>
    <property type="match status" value="1"/>
</dbReference>
<sequence>MSPLTAVAYAVLLGTGLAAGVLLMVRRVPQWAAPSLTRRIAPYVRDIADPVGLTPLRPTPSGLGWRGARDRVAVAWSGGGGGGDALARRLRQAGRAPDVVAFRARQLGWGVGGVVVGGALAVASTLLGRGGPLVVALPLVVGVASIVAVEQGLARAARRRSARIEEELPTVLEFLGLCLAAGEGLRDALRRVGEVGSGALTIELRGAVLASGTGSNLSDALLEVARTCDVPALSRAVEHLVAAMDRGAPLAHVLQEQAVDAREDAKRALLESAGRKEILMLLPLVFLILPLSVLFAVFPGIVLLKLGFG</sequence>
<keyword evidence="2" id="KW-1003">Cell membrane</keyword>
<reference evidence="8 9" key="1">
    <citation type="submission" date="2021-03" db="EMBL/GenBank/DDBJ databases">
        <title>Microbacterium pauli sp. nov., isolated from microfiltered milk.</title>
        <authorList>
            <person name="Bellassi P."/>
            <person name="Fontana A."/>
            <person name="Callegari M.L."/>
            <person name="Lorenzo M."/>
            <person name="Cappa F."/>
        </authorList>
    </citation>
    <scope>NUCLEOTIDE SEQUENCE [LARGE SCALE GENOMIC DNA]</scope>
    <source>
        <strain evidence="8 9">DSM 18909</strain>
    </source>
</reference>
<evidence type="ECO:0000313" key="9">
    <source>
        <dbReference type="Proteomes" id="UP000740605"/>
    </source>
</evidence>
<evidence type="ECO:0000259" key="7">
    <source>
        <dbReference type="Pfam" id="PF00482"/>
    </source>
</evidence>
<feature type="domain" description="Type II secretion system protein GspF" evidence="7">
    <location>
        <begin position="172"/>
        <end position="296"/>
    </location>
</feature>
<feature type="transmembrane region" description="Helical" evidence="6">
    <location>
        <begin position="6"/>
        <end position="25"/>
    </location>
</feature>
<feature type="transmembrane region" description="Helical" evidence="6">
    <location>
        <begin position="133"/>
        <end position="153"/>
    </location>
</feature>